<protein>
    <submittedName>
        <fullName evidence="2">Uncharacterized protein</fullName>
    </submittedName>
</protein>
<dbReference type="AlphaFoldDB" id="A0A6I4ULK5"/>
<proteinExistence type="predicted"/>
<dbReference type="Proteomes" id="UP000430021">
    <property type="component" value="Unassembled WGS sequence"/>
</dbReference>
<accession>A0A6I4ULK5</accession>
<name>A0A6I4ULK5_9SPHN</name>
<keyword evidence="4" id="KW-1185">Reference proteome</keyword>
<dbReference type="EMBL" id="WTYB01000004">
    <property type="protein sequence ID" value="MXP39830.1"/>
    <property type="molecule type" value="Genomic_DNA"/>
</dbReference>
<organism evidence="2 3">
    <name type="scientific">Erythrobacter ramosus</name>
    <dbReference type="NCBI Taxonomy" id="35811"/>
    <lineage>
        <taxon>Bacteria</taxon>
        <taxon>Pseudomonadati</taxon>
        <taxon>Pseudomonadota</taxon>
        <taxon>Alphaproteobacteria</taxon>
        <taxon>Sphingomonadales</taxon>
        <taxon>Erythrobacteraceae</taxon>
        <taxon>Erythrobacter/Porphyrobacter group</taxon>
        <taxon>Erythrobacter</taxon>
    </lineage>
</organism>
<evidence type="ECO:0000313" key="3">
    <source>
        <dbReference type="Proteomes" id="UP000430021"/>
    </source>
</evidence>
<dbReference type="RefSeq" id="WP_160761971.1">
    <property type="nucleotide sequence ID" value="NZ_BAAADZ010000001.1"/>
</dbReference>
<gene>
    <name evidence="1" type="ORF">FHS52_003022</name>
    <name evidence="2" type="ORF">GRI59_14570</name>
</gene>
<dbReference type="OrthoDB" id="9792935at2"/>
<evidence type="ECO:0000313" key="4">
    <source>
        <dbReference type="Proteomes" id="UP000548685"/>
    </source>
</evidence>
<sequence length="56" mass="6009">MTSYDSAGLNMVEVRGTAGALVMRPATNYDGLTLALETGRDRRDLMPGDSEVQFAS</sequence>
<evidence type="ECO:0000313" key="1">
    <source>
        <dbReference type="EMBL" id="MBB3777029.1"/>
    </source>
</evidence>
<reference evidence="1 4" key="2">
    <citation type="submission" date="2020-08" db="EMBL/GenBank/DDBJ databases">
        <title>Genomic Encyclopedia of Type Strains, Phase IV (KMG-IV): sequencing the most valuable type-strain genomes for metagenomic binning, comparative biology and taxonomic classification.</title>
        <authorList>
            <person name="Goeker M."/>
        </authorList>
    </citation>
    <scope>NUCLEOTIDE SEQUENCE [LARGE SCALE GENOMIC DNA]</scope>
    <source>
        <strain evidence="1 4">DSM 8510</strain>
    </source>
</reference>
<comment type="caution">
    <text evidence="2">The sequence shown here is derived from an EMBL/GenBank/DDBJ whole genome shotgun (WGS) entry which is preliminary data.</text>
</comment>
<dbReference type="EMBL" id="JACICE010000004">
    <property type="protein sequence ID" value="MBB3777029.1"/>
    <property type="molecule type" value="Genomic_DNA"/>
</dbReference>
<dbReference type="Proteomes" id="UP000548685">
    <property type="component" value="Unassembled WGS sequence"/>
</dbReference>
<evidence type="ECO:0000313" key="2">
    <source>
        <dbReference type="EMBL" id="MXP39830.1"/>
    </source>
</evidence>
<reference evidence="2 3" key="1">
    <citation type="submission" date="2019-12" db="EMBL/GenBank/DDBJ databases">
        <title>Genomic-based taxomic classification of the family Erythrobacteraceae.</title>
        <authorList>
            <person name="Xu L."/>
        </authorList>
    </citation>
    <scope>NUCLEOTIDE SEQUENCE [LARGE SCALE GENOMIC DNA]</scope>
    <source>
        <strain evidence="2 3">JCM 10282</strain>
    </source>
</reference>